<evidence type="ECO:0000313" key="1">
    <source>
        <dbReference type="EMBL" id="MEP0820535.1"/>
    </source>
</evidence>
<dbReference type="RefSeq" id="WP_190437192.1">
    <property type="nucleotide sequence ID" value="NZ_JAMPKM010000033.1"/>
</dbReference>
<keyword evidence="2" id="KW-1185">Reference proteome</keyword>
<reference evidence="1 2" key="1">
    <citation type="submission" date="2022-04" db="EMBL/GenBank/DDBJ databases">
        <title>Positive selection, recombination, and allopatry shape intraspecific diversity of widespread and dominant cyanobacteria.</title>
        <authorList>
            <person name="Wei J."/>
            <person name="Shu W."/>
            <person name="Hu C."/>
        </authorList>
    </citation>
    <scope>NUCLEOTIDE SEQUENCE [LARGE SCALE GENOMIC DNA]</scope>
    <source>
        <strain evidence="1 2">GB2-A4</strain>
    </source>
</reference>
<dbReference type="InterPro" id="IPR010985">
    <property type="entry name" value="Ribbon_hlx_hlx"/>
</dbReference>
<name>A0ABV0JHN1_9CYAN</name>
<dbReference type="Gene3D" id="1.10.1220.10">
    <property type="entry name" value="Met repressor-like"/>
    <property type="match status" value="1"/>
</dbReference>
<dbReference type="EMBL" id="JAMPKM010000033">
    <property type="protein sequence ID" value="MEP0820535.1"/>
    <property type="molecule type" value="Genomic_DNA"/>
</dbReference>
<gene>
    <name evidence="1" type="ORF">NC998_25910</name>
</gene>
<comment type="caution">
    <text evidence="1">The sequence shown here is derived from an EMBL/GenBank/DDBJ whole genome shotgun (WGS) entry which is preliminary data.</text>
</comment>
<dbReference type="Proteomes" id="UP001464891">
    <property type="component" value="Unassembled WGS sequence"/>
</dbReference>
<organism evidence="1 2">
    <name type="scientific">Trichocoleus desertorum GB2-A4</name>
    <dbReference type="NCBI Taxonomy" id="2933944"/>
    <lineage>
        <taxon>Bacteria</taxon>
        <taxon>Bacillati</taxon>
        <taxon>Cyanobacteriota</taxon>
        <taxon>Cyanophyceae</taxon>
        <taxon>Leptolyngbyales</taxon>
        <taxon>Trichocoleusaceae</taxon>
        <taxon>Trichocoleus</taxon>
    </lineage>
</organism>
<proteinExistence type="predicted"/>
<evidence type="ECO:0000313" key="2">
    <source>
        <dbReference type="Proteomes" id="UP001464891"/>
    </source>
</evidence>
<dbReference type="InterPro" id="IPR013321">
    <property type="entry name" value="Arc_rbn_hlx_hlx"/>
</dbReference>
<accession>A0ABV0JHN1</accession>
<sequence>MPGKKVSFGRKPSGVEKTVDVEEWVTNREALVEAEQPPSSAEAAKPENIKRLTLDIPESLHKAIKLKATNEGVTMVELLRELLEEHYGSKS</sequence>
<dbReference type="SUPFAM" id="SSF47598">
    <property type="entry name" value="Ribbon-helix-helix"/>
    <property type="match status" value="1"/>
</dbReference>
<protein>
    <submittedName>
        <fullName evidence="1">Uncharacterized protein</fullName>
    </submittedName>
</protein>